<dbReference type="Pfam" id="PF00657">
    <property type="entry name" value="Lipase_GDSL"/>
    <property type="match status" value="1"/>
</dbReference>
<evidence type="ECO:0000256" key="4">
    <source>
        <dbReference type="ARBA" id="ARBA00023180"/>
    </source>
</evidence>
<dbReference type="InterPro" id="IPR001087">
    <property type="entry name" value="GDSL"/>
</dbReference>
<dbReference type="Gramene" id="QL03p020034:mrna">
    <property type="protein sequence ID" value="QL03p020034:mrna"/>
    <property type="gene ID" value="QL03p020034"/>
</dbReference>
<dbReference type="Gene3D" id="3.40.50.1110">
    <property type="entry name" value="SGNH hydrolase"/>
    <property type="match status" value="1"/>
</dbReference>
<dbReference type="SUPFAM" id="SSF52266">
    <property type="entry name" value="SGNH hydrolase"/>
    <property type="match status" value="1"/>
</dbReference>
<comment type="similarity">
    <text evidence="1">Belongs to the 'GDSL' lipolytic enzyme family.</text>
</comment>
<evidence type="ECO:0000313" key="6">
    <source>
        <dbReference type="EnsemblPlants" id="QL03p020034:mrna"/>
    </source>
</evidence>
<feature type="chain" id="PRO_5029527426" description="Acetylajmalan esterase" evidence="5">
    <location>
        <begin position="19"/>
        <end position="413"/>
    </location>
</feature>
<protein>
    <recommendedName>
        <fullName evidence="8">Acetylajmalan esterase</fullName>
    </recommendedName>
</protein>
<reference evidence="6 7" key="1">
    <citation type="journal article" date="2016" name="G3 (Bethesda)">
        <title>First Draft Assembly and Annotation of the Genome of a California Endemic Oak Quercus lobata Nee (Fagaceae).</title>
        <authorList>
            <person name="Sork V.L."/>
            <person name="Fitz-Gibbon S.T."/>
            <person name="Puiu D."/>
            <person name="Crepeau M."/>
            <person name="Gugger P.F."/>
            <person name="Sherman R."/>
            <person name="Stevens K."/>
            <person name="Langley C.H."/>
            <person name="Pellegrini M."/>
            <person name="Salzberg S.L."/>
        </authorList>
    </citation>
    <scope>NUCLEOTIDE SEQUENCE [LARGE SCALE GENOMIC DNA]</scope>
    <source>
        <strain evidence="6 7">cv. SW786</strain>
    </source>
</reference>
<reference evidence="6" key="2">
    <citation type="submission" date="2021-01" db="UniProtKB">
        <authorList>
            <consortium name="EnsemblPlants"/>
        </authorList>
    </citation>
    <scope>IDENTIFICATION</scope>
</reference>
<dbReference type="EMBL" id="LRBV02000003">
    <property type="status" value="NOT_ANNOTATED_CDS"/>
    <property type="molecule type" value="Genomic_DNA"/>
</dbReference>
<feature type="signal peptide" evidence="5">
    <location>
        <begin position="1"/>
        <end position="18"/>
    </location>
</feature>
<keyword evidence="3" id="KW-0378">Hydrolase</keyword>
<evidence type="ECO:0000256" key="5">
    <source>
        <dbReference type="SAM" id="SignalP"/>
    </source>
</evidence>
<dbReference type="PANTHER" id="PTHR22835">
    <property type="entry name" value="ZINC FINGER FYVE DOMAIN CONTAINING PROTEIN"/>
    <property type="match status" value="1"/>
</dbReference>
<dbReference type="GO" id="GO:0016788">
    <property type="term" value="F:hydrolase activity, acting on ester bonds"/>
    <property type="evidence" value="ECO:0007669"/>
    <property type="project" value="InterPro"/>
</dbReference>
<keyword evidence="2 5" id="KW-0732">Signal</keyword>
<dbReference type="OMA" id="LQLQWFK"/>
<dbReference type="AlphaFoldDB" id="A0A7N2R115"/>
<keyword evidence="4" id="KW-0325">Glycoprotein</keyword>
<sequence length="413" mass="45683">MATSKSVFSLLLTLNAFSLLFVPHDCIDANSLKVCKFDGIYNLGDSFSDTGNFIIENPAVPSAHFPYGKTFKKATGRCSNGLLMIDYIGIKRQQRDQLATDNTVCKNFQAPLILDSFKKKKRKLYSFTESAGIPFLSPYLNKDALFVRGHGVNFAVAGATALPLNVPREKNNSSPFADSSLSVQLDWMSTFFSNICFDHDDCVEKLKTGLFMVGEIGGNDYNYPLIQGKTFEEVRSLVPKVVKAIKDAVTRVIGYGAVRVVVPGNFPIGCLPIYLTILHTNNSAHYDEFHCLKGLNTLSTYHNDQLKLAIGDLIKENPNAVIVYGDYYNAFQSVYHNAAHLGFDAASVQKSCCGVGGAYDFTLENMCGGPDVTVCPNPDERISWDGIHMTQKAYQKMAYWIINDILSKLNCKD</sequence>
<name>A0A7N2R115_QUELO</name>
<evidence type="ECO:0000256" key="1">
    <source>
        <dbReference type="ARBA" id="ARBA00008668"/>
    </source>
</evidence>
<organism evidence="6 7">
    <name type="scientific">Quercus lobata</name>
    <name type="common">Valley oak</name>
    <dbReference type="NCBI Taxonomy" id="97700"/>
    <lineage>
        <taxon>Eukaryota</taxon>
        <taxon>Viridiplantae</taxon>
        <taxon>Streptophyta</taxon>
        <taxon>Embryophyta</taxon>
        <taxon>Tracheophyta</taxon>
        <taxon>Spermatophyta</taxon>
        <taxon>Magnoliopsida</taxon>
        <taxon>eudicotyledons</taxon>
        <taxon>Gunneridae</taxon>
        <taxon>Pentapetalae</taxon>
        <taxon>rosids</taxon>
        <taxon>fabids</taxon>
        <taxon>Fagales</taxon>
        <taxon>Fagaceae</taxon>
        <taxon>Quercus</taxon>
    </lineage>
</organism>
<dbReference type="PANTHER" id="PTHR22835:SF654">
    <property type="entry name" value="ACETYLAJMALAN ESTERASE-LIKE"/>
    <property type="match status" value="1"/>
</dbReference>
<dbReference type="InterPro" id="IPR036514">
    <property type="entry name" value="SGNH_hydro_sf"/>
</dbReference>
<dbReference type="InParanoid" id="A0A7N2R115"/>
<dbReference type="EnsemblPlants" id="QL03p020034:mrna">
    <property type="protein sequence ID" value="QL03p020034:mrna"/>
    <property type="gene ID" value="QL03p020034"/>
</dbReference>
<accession>A0A7N2R115</accession>
<dbReference type="CDD" id="cd01837">
    <property type="entry name" value="SGNH_plant_lipase_like"/>
    <property type="match status" value="1"/>
</dbReference>
<evidence type="ECO:0000313" key="7">
    <source>
        <dbReference type="Proteomes" id="UP000594261"/>
    </source>
</evidence>
<evidence type="ECO:0000256" key="3">
    <source>
        <dbReference type="ARBA" id="ARBA00022801"/>
    </source>
</evidence>
<proteinExistence type="inferred from homology"/>
<dbReference type="Proteomes" id="UP000594261">
    <property type="component" value="Chromosome 3"/>
</dbReference>
<evidence type="ECO:0000256" key="2">
    <source>
        <dbReference type="ARBA" id="ARBA00022729"/>
    </source>
</evidence>
<evidence type="ECO:0008006" key="8">
    <source>
        <dbReference type="Google" id="ProtNLM"/>
    </source>
</evidence>
<keyword evidence="7" id="KW-1185">Reference proteome</keyword>
<dbReference type="InterPro" id="IPR035669">
    <property type="entry name" value="SGNH_plant_lipase-like"/>
</dbReference>